<comment type="function">
    <text evidence="1">Transcription elongation factor implicated in the maintenance of proper chromatin structure in actively transcribed regions.</text>
</comment>
<dbReference type="Pfam" id="PF05129">
    <property type="entry name" value="Zn_ribbon_Elf1"/>
    <property type="match status" value="1"/>
</dbReference>
<evidence type="ECO:0000256" key="1">
    <source>
        <dbReference type="RuleBase" id="RU364033"/>
    </source>
</evidence>
<dbReference type="SUPFAM" id="SSF57783">
    <property type="entry name" value="Zinc beta-ribbon"/>
    <property type="match status" value="1"/>
</dbReference>
<comment type="caution">
    <text evidence="2">The sequence shown here is derived from an EMBL/GenBank/DDBJ whole genome shotgun (WGS) entry which is preliminary data.</text>
</comment>
<dbReference type="InterPro" id="IPR007808">
    <property type="entry name" value="Elf1"/>
</dbReference>
<dbReference type="OrthoDB" id="445983at2759"/>
<gene>
    <name evidence="2" type="ORF">NEOLI_005211</name>
</gene>
<dbReference type="GO" id="GO:0005634">
    <property type="term" value="C:nucleus"/>
    <property type="evidence" value="ECO:0007669"/>
    <property type="project" value="UniProtKB-SubCell"/>
</dbReference>
<comment type="subcellular location">
    <subcellularLocation>
        <location evidence="1">Nucleus</location>
    </subcellularLocation>
</comment>
<keyword evidence="1" id="KW-0479">Metal-binding</keyword>
<evidence type="ECO:0000313" key="2">
    <source>
        <dbReference type="EMBL" id="OLL23473.1"/>
    </source>
</evidence>
<keyword evidence="1" id="KW-0805">Transcription regulation</keyword>
<keyword evidence="1" id="KW-0804">Transcription</keyword>
<keyword evidence="2" id="KW-0648">Protein biosynthesis</keyword>
<name>A0A1U7LLK8_NEOID</name>
<dbReference type="EMBL" id="LXFE01001569">
    <property type="protein sequence ID" value="OLL23473.1"/>
    <property type="molecule type" value="Genomic_DNA"/>
</dbReference>
<dbReference type="GO" id="GO:0008270">
    <property type="term" value="F:zinc ion binding"/>
    <property type="evidence" value="ECO:0007669"/>
    <property type="project" value="UniProtKB-KW"/>
</dbReference>
<reference evidence="2 3" key="1">
    <citation type="submission" date="2016-04" db="EMBL/GenBank/DDBJ databases">
        <title>Evolutionary innovation and constraint leading to complex multicellularity in the Ascomycota.</title>
        <authorList>
            <person name="Cisse O."/>
            <person name="Nguyen A."/>
            <person name="Hewitt D.A."/>
            <person name="Jedd G."/>
            <person name="Stajich J.E."/>
        </authorList>
    </citation>
    <scope>NUCLEOTIDE SEQUENCE [LARGE SCALE GENOMIC DNA]</scope>
    <source>
        <strain evidence="2 3">DAH-3</strain>
    </source>
</reference>
<protein>
    <recommendedName>
        <fullName evidence="1">Transcription elongation factor 1 homolog</fullName>
    </recommendedName>
</protein>
<keyword evidence="3" id="KW-1185">Reference proteome</keyword>
<proteinExistence type="inferred from homology"/>
<keyword evidence="1" id="KW-0862">Zinc</keyword>
<accession>A0A1U7LLK8</accession>
<evidence type="ECO:0000313" key="3">
    <source>
        <dbReference type="Proteomes" id="UP000186594"/>
    </source>
</evidence>
<keyword evidence="2" id="KW-0251">Elongation factor</keyword>
<comment type="similarity">
    <text evidence="1">Belongs to the ELOF1 family.</text>
</comment>
<dbReference type="AlphaFoldDB" id="A0A1U7LLK8"/>
<organism evidence="2 3">
    <name type="scientific">Neolecta irregularis (strain DAH-3)</name>
    <dbReference type="NCBI Taxonomy" id="1198029"/>
    <lineage>
        <taxon>Eukaryota</taxon>
        <taxon>Fungi</taxon>
        <taxon>Dikarya</taxon>
        <taxon>Ascomycota</taxon>
        <taxon>Taphrinomycotina</taxon>
        <taxon>Neolectales</taxon>
        <taxon>Neolectaceae</taxon>
        <taxon>Neolecta</taxon>
    </lineage>
</organism>
<dbReference type="GO" id="GO:0003746">
    <property type="term" value="F:translation elongation factor activity"/>
    <property type="evidence" value="ECO:0007669"/>
    <property type="project" value="UniProtKB-KW"/>
</dbReference>
<keyword evidence="1" id="KW-0863">Zinc-finger</keyword>
<keyword evidence="1" id="KW-0539">Nucleus</keyword>
<dbReference type="Proteomes" id="UP000186594">
    <property type="component" value="Unassembled WGS sequence"/>
</dbReference>
<sequence>MGKRSKKTKPAGPKKREKLDKQFTCIICNHEGSVS</sequence>